<dbReference type="Proteomes" id="UP000308730">
    <property type="component" value="Unassembled WGS sequence"/>
</dbReference>
<feature type="compositionally biased region" description="Acidic residues" evidence="1">
    <location>
        <begin position="10"/>
        <end position="20"/>
    </location>
</feature>
<proteinExistence type="predicted"/>
<dbReference type="EMBL" id="SGPM01000132">
    <property type="protein sequence ID" value="THH29260.1"/>
    <property type="molecule type" value="Genomic_DNA"/>
</dbReference>
<name>A0A4S4N0Q3_9APHY</name>
<sequence>MLMFAAPADADPDVDAEAFPEEPPPLRSLTSLKWPYIPDESAYPDPLKRDDPKMLQMHQYEAIGTFSTHFHSDIACDPRSTCVQSTSAAAPDLARYAARLVKRGCPSQSLGCV</sequence>
<evidence type="ECO:0000313" key="3">
    <source>
        <dbReference type="Proteomes" id="UP000308730"/>
    </source>
</evidence>
<keyword evidence="3" id="KW-1185">Reference proteome</keyword>
<dbReference type="OrthoDB" id="18412at2759"/>
<comment type="caution">
    <text evidence="2">The sequence shown here is derived from an EMBL/GenBank/DDBJ whole genome shotgun (WGS) entry which is preliminary data.</text>
</comment>
<organism evidence="2 3">
    <name type="scientific">Antrodiella citrinella</name>
    <dbReference type="NCBI Taxonomy" id="2447956"/>
    <lineage>
        <taxon>Eukaryota</taxon>
        <taxon>Fungi</taxon>
        <taxon>Dikarya</taxon>
        <taxon>Basidiomycota</taxon>
        <taxon>Agaricomycotina</taxon>
        <taxon>Agaricomycetes</taxon>
        <taxon>Polyporales</taxon>
        <taxon>Steccherinaceae</taxon>
        <taxon>Antrodiella</taxon>
    </lineage>
</organism>
<reference evidence="2 3" key="1">
    <citation type="submission" date="2019-02" db="EMBL/GenBank/DDBJ databases">
        <title>Genome sequencing of the rare red list fungi Antrodiella citrinella (Flaviporus citrinellus).</title>
        <authorList>
            <person name="Buettner E."/>
            <person name="Kellner H."/>
        </authorList>
    </citation>
    <scope>NUCLEOTIDE SEQUENCE [LARGE SCALE GENOMIC DNA]</scope>
    <source>
        <strain evidence="2 3">DSM 108506</strain>
    </source>
</reference>
<evidence type="ECO:0000313" key="2">
    <source>
        <dbReference type="EMBL" id="THH29260.1"/>
    </source>
</evidence>
<accession>A0A4S4N0Q3</accession>
<dbReference type="AlphaFoldDB" id="A0A4S4N0Q3"/>
<feature type="region of interest" description="Disordered" evidence="1">
    <location>
        <begin position="1"/>
        <end position="26"/>
    </location>
</feature>
<evidence type="ECO:0000256" key="1">
    <source>
        <dbReference type="SAM" id="MobiDB-lite"/>
    </source>
</evidence>
<gene>
    <name evidence="2" type="ORF">EUX98_g4932</name>
</gene>
<protein>
    <submittedName>
        <fullName evidence="2">Uncharacterized protein</fullName>
    </submittedName>
</protein>